<organism evidence="2 3">
    <name type="scientific">Actinomadura latina</name>
    <dbReference type="NCBI Taxonomy" id="163603"/>
    <lineage>
        <taxon>Bacteria</taxon>
        <taxon>Bacillati</taxon>
        <taxon>Actinomycetota</taxon>
        <taxon>Actinomycetes</taxon>
        <taxon>Streptosporangiales</taxon>
        <taxon>Thermomonosporaceae</taxon>
        <taxon>Actinomadura</taxon>
    </lineage>
</organism>
<dbReference type="PROSITE" id="PS51186">
    <property type="entry name" value="GNAT"/>
    <property type="match status" value="1"/>
</dbReference>
<dbReference type="PANTHER" id="PTHR43792:SF13">
    <property type="entry name" value="ACETYLTRANSFERASE"/>
    <property type="match status" value="1"/>
</dbReference>
<dbReference type="GO" id="GO:0016747">
    <property type="term" value="F:acyltransferase activity, transferring groups other than amino-acyl groups"/>
    <property type="evidence" value="ECO:0007669"/>
    <property type="project" value="InterPro"/>
</dbReference>
<dbReference type="InterPro" id="IPR051531">
    <property type="entry name" value="N-acetyltransferase"/>
</dbReference>
<dbReference type="CDD" id="cd04301">
    <property type="entry name" value="NAT_SF"/>
    <property type="match status" value="1"/>
</dbReference>
<gene>
    <name evidence="2" type="ORF">HGB48_04725</name>
</gene>
<dbReference type="EMBL" id="JAAXPI010000004">
    <property type="protein sequence ID" value="NKZ03057.1"/>
    <property type="molecule type" value="Genomic_DNA"/>
</dbReference>
<dbReference type="SUPFAM" id="SSF55729">
    <property type="entry name" value="Acyl-CoA N-acyltransferases (Nat)"/>
    <property type="match status" value="1"/>
</dbReference>
<evidence type="ECO:0000313" key="3">
    <source>
        <dbReference type="Proteomes" id="UP000579250"/>
    </source>
</evidence>
<dbReference type="InterPro" id="IPR000182">
    <property type="entry name" value="GNAT_dom"/>
</dbReference>
<accession>A0A846YTI6</accession>
<evidence type="ECO:0000259" key="1">
    <source>
        <dbReference type="PROSITE" id="PS51186"/>
    </source>
</evidence>
<dbReference type="AlphaFoldDB" id="A0A846YTI6"/>
<evidence type="ECO:0000313" key="2">
    <source>
        <dbReference type="EMBL" id="NKZ03057.1"/>
    </source>
</evidence>
<proteinExistence type="predicted"/>
<dbReference type="Gene3D" id="3.40.630.30">
    <property type="match status" value="1"/>
</dbReference>
<comment type="caution">
    <text evidence="2">The sequence shown here is derived from an EMBL/GenBank/DDBJ whole genome shotgun (WGS) entry which is preliminary data.</text>
</comment>
<name>A0A846YTI6_9ACTN</name>
<dbReference type="Proteomes" id="UP000579250">
    <property type="component" value="Unassembled WGS sequence"/>
</dbReference>
<feature type="domain" description="N-acetyltransferase" evidence="1">
    <location>
        <begin position="1"/>
        <end position="155"/>
    </location>
</feature>
<dbReference type="PANTHER" id="PTHR43792">
    <property type="entry name" value="GNAT FAMILY, PUTATIVE (AFU_ORTHOLOGUE AFUA_3G00765)-RELATED-RELATED"/>
    <property type="match status" value="1"/>
</dbReference>
<keyword evidence="3" id="KW-1185">Reference proteome</keyword>
<sequence>MTALLNEDLAGAAAITGVPLTGYFTTGESKSLWRFRLAQLARDPSHAPWLVRVAVAEPEGHVVGHAGFHGAPDNGTVTVGYSVDPAHRRKGYARAMLISLMEYAAAEPSVTTVRATISPDNEASLATIAGQGFTRVGERWDEEDGRELIFDRPAR</sequence>
<reference evidence="2 3" key="1">
    <citation type="submission" date="2020-04" db="EMBL/GenBank/DDBJ databases">
        <title>MicrobeNet Type strains.</title>
        <authorList>
            <person name="Nicholson A.C."/>
        </authorList>
    </citation>
    <scope>NUCLEOTIDE SEQUENCE [LARGE SCALE GENOMIC DNA]</scope>
    <source>
        <strain evidence="2 3">ATCC BAA-277</strain>
    </source>
</reference>
<dbReference type="Pfam" id="PF13302">
    <property type="entry name" value="Acetyltransf_3"/>
    <property type="match status" value="1"/>
</dbReference>
<keyword evidence="2" id="KW-0808">Transferase</keyword>
<protein>
    <submittedName>
        <fullName evidence="2">GNAT family N-acetyltransferase</fullName>
    </submittedName>
</protein>
<dbReference type="InterPro" id="IPR016181">
    <property type="entry name" value="Acyl_CoA_acyltransferase"/>
</dbReference>